<evidence type="ECO:0000256" key="3">
    <source>
        <dbReference type="ARBA" id="ARBA00023274"/>
    </source>
</evidence>
<dbReference type="KEGG" id="mis:MICPUN_55930"/>
<organism evidence="7 8">
    <name type="scientific">Micromonas commoda (strain RCC299 / NOUM17 / CCMP2709)</name>
    <name type="common">Picoplanktonic green alga</name>
    <dbReference type="NCBI Taxonomy" id="296587"/>
    <lineage>
        <taxon>Eukaryota</taxon>
        <taxon>Viridiplantae</taxon>
        <taxon>Chlorophyta</taxon>
        <taxon>Mamiellophyceae</taxon>
        <taxon>Mamiellales</taxon>
        <taxon>Mamiellaceae</taxon>
        <taxon>Micromonas</taxon>
    </lineage>
</organism>
<dbReference type="STRING" id="296587.C1DYI4"/>
<dbReference type="SUPFAM" id="SSF54768">
    <property type="entry name" value="dsRNA-binding domain-like"/>
    <property type="match status" value="1"/>
</dbReference>
<dbReference type="FunFam" id="3.30.230.10:FF:000002">
    <property type="entry name" value="30S ribosomal protein S5"/>
    <property type="match status" value="1"/>
</dbReference>
<keyword evidence="2 4" id="KW-0689">Ribosomal protein</keyword>
<evidence type="ECO:0000313" key="7">
    <source>
        <dbReference type="EMBL" id="ACO61433.1"/>
    </source>
</evidence>
<dbReference type="InterPro" id="IPR005324">
    <property type="entry name" value="Ribosomal_uS5_C"/>
</dbReference>
<evidence type="ECO:0000256" key="5">
    <source>
        <dbReference type="RuleBase" id="RU003823"/>
    </source>
</evidence>
<comment type="similarity">
    <text evidence="1 5">Belongs to the universal ribosomal protein uS5 family.</text>
</comment>
<evidence type="ECO:0000313" key="8">
    <source>
        <dbReference type="Proteomes" id="UP000002009"/>
    </source>
</evidence>
<evidence type="ECO:0000256" key="2">
    <source>
        <dbReference type="ARBA" id="ARBA00022980"/>
    </source>
</evidence>
<dbReference type="SUPFAM" id="SSF54211">
    <property type="entry name" value="Ribosomal protein S5 domain 2-like"/>
    <property type="match status" value="1"/>
</dbReference>
<name>C1DYI4_MICCC</name>
<feature type="domain" description="S5 DRBM" evidence="6">
    <location>
        <begin position="144"/>
        <end position="207"/>
    </location>
</feature>
<dbReference type="GO" id="GO:0003735">
    <property type="term" value="F:structural constituent of ribosome"/>
    <property type="evidence" value="ECO:0007669"/>
    <property type="project" value="UniProtKB-UniRule"/>
</dbReference>
<proteinExistence type="inferred from homology"/>
<keyword evidence="3 4" id="KW-0687">Ribonucleoprotein</keyword>
<dbReference type="PANTHER" id="PTHR48277">
    <property type="entry name" value="MITOCHONDRIAL RIBOSOMAL PROTEIN S5"/>
    <property type="match status" value="1"/>
</dbReference>
<dbReference type="eggNOG" id="KOG2646">
    <property type="taxonomic scope" value="Eukaryota"/>
</dbReference>
<dbReference type="InterPro" id="IPR020568">
    <property type="entry name" value="Ribosomal_Su5_D2-typ_SF"/>
</dbReference>
<dbReference type="InterPro" id="IPR000851">
    <property type="entry name" value="Ribosomal_uS5"/>
</dbReference>
<dbReference type="InterPro" id="IPR014721">
    <property type="entry name" value="Ribsml_uS5_D2-typ_fold_subgr"/>
</dbReference>
<dbReference type="Pfam" id="PF00333">
    <property type="entry name" value="Ribosomal_S5"/>
    <property type="match status" value="1"/>
</dbReference>
<dbReference type="PROSITE" id="PS50881">
    <property type="entry name" value="S5_DSRBD"/>
    <property type="match status" value="1"/>
</dbReference>
<dbReference type="OrthoDB" id="309483at2759"/>
<dbReference type="GO" id="GO:0005737">
    <property type="term" value="C:cytoplasm"/>
    <property type="evidence" value="ECO:0007669"/>
    <property type="project" value="UniProtKB-ARBA"/>
</dbReference>
<dbReference type="OMA" id="STIFHEQ"/>
<dbReference type="AlphaFoldDB" id="C1DYI4"/>
<dbReference type="Gene3D" id="3.30.160.20">
    <property type="match status" value="1"/>
</dbReference>
<dbReference type="GO" id="GO:0006412">
    <property type="term" value="P:translation"/>
    <property type="evidence" value="ECO:0007669"/>
    <property type="project" value="InterPro"/>
</dbReference>
<dbReference type="InParanoid" id="C1DYI4"/>
<dbReference type="InterPro" id="IPR013810">
    <property type="entry name" value="Ribosomal_uS5_N"/>
</dbReference>
<dbReference type="Pfam" id="PF03719">
    <property type="entry name" value="Ribosomal_S5_C"/>
    <property type="match status" value="1"/>
</dbReference>
<accession>C1DYI4</accession>
<keyword evidence="8" id="KW-1185">Reference proteome</keyword>
<dbReference type="EMBL" id="CP001323">
    <property type="protein sequence ID" value="ACO61433.1"/>
    <property type="molecule type" value="Genomic_DNA"/>
</dbReference>
<gene>
    <name evidence="7" type="ORF">MICPUN_55930</name>
</gene>
<sequence>MDRSLRAGAVVLRRTCARASTSAWTRAWVPSASTPAAAVADAASAHRARETLFSSPIRWGFAASHARGVHGSAARFVDERFTPVLETPEMDAEYEKLAEEIRRSPKKRQRFLLLEALRGTRLKPLIAAEHELLKEEGAYKPRALKTRVIDVNRTCKVTKGGGLMNFTALVVVGNGDGVVGFATGKGKDVAMAVEKAYSRASRSLVYIERFENSTIFHEQEAKHCKTKIVLMPAKAGTGLRCNQIVESICEMAGITDVRAKVIGSHHPHNTVRACFEALERIKSPADVAAARGATVYRI</sequence>
<dbReference type="Gene3D" id="3.30.230.10">
    <property type="match status" value="1"/>
</dbReference>
<dbReference type="PANTHER" id="PTHR48277:SF1">
    <property type="entry name" value="MITOCHONDRIAL RIBOSOMAL PROTEIN S5"/>
    <property type="match status" value="1"/>
</dbReference>
<dbReference type="RefSeq" id="XP_002500175.1">
    <property type="nucleotide sequence ID" value="XM_002500129.1"/>
</dbReference>
<dbReference type="GeneID" id="8241366"/>
<evidence type="ECO:0000259" key="6">
    <source>
        <dbReference type="PROSITE" id="PS50881"/>
    </source>
</evidence>
<evidence type="ECO:0000256" key="1">
    <source>
        <dbReference type="ARBA" id="ARBA00008945"/>
    </source>
</evidence>
<dbReference type="Proteomes" id="UP000002009">
    <property type="component" value="Chromosome 2"/>
</dbReference>
<protein>
    <submittedName>
        <fullName evidence="7">Ribosomal protein S5</fullName>
    </submittedName>
</protein>
<dbReference type="GO" id="GO:1990904">
    <property type="term" value="C:ribonucleoprotein complex"/>
    <property type="evidence" value="ECO:0007669"/>
    <property type="project" value="UniProtKB-UniRule"/>
</dbReference>
<evidence type="ECO:0000256" key="4">
    <source>
        <dbReference type="PROSITE-ProRule" id="PRU00268"/>
    </source>
</evidence>
<reference evidence="7 8" key="1">
    <citation type="journal article" date="2009" name="Science">
        <title>Green evolution and dynamic adaptations revealed by genomes of the marine picoeukaryotes Micromonas.</title>
        <authorList>
            <person name="Worden A.Z."/>
            <person name="Lee J.H."/>
            <person name="Mock T."/>
            <person name="Rouze P."/>
            <person name="Simmons M.P."/>
            <person name="Aerts A.L."/>
            <person name="Allen A.E."/>
            <person name="Cuvelier M.L."/>
            <person name="Derelle E."/>
            <person name="Everett M.V."/>
            <person name="Foulon E."/>
            <person name="Grimwood J."/>
            <person name="Gundlach H."/>
            <person name="Henrissat B."/>
            <person name="Napoli C."/>
            <person name="McDonald S.M."/>
            <person name="Parker M.S."/>
            <person name="Rombauts S."/>
            <person name="Salamov A."/>
            <person name="Von Dassow P."/>
            <person name="Badger J.H."/>
            <person name="Coutinho P.M."/>
            <person name="Demir E."/>
            <person name="Dubchak I."/>
            <person name="Gentemann C."/>
            <person name="Eikrem W."/>
            <person name="Gready J.E."/>
            <person name="John U."/>
            <person name="Lanier W."/>
            <person name="Lindquist E.A."/>
            <person name="Lucas S."/>
            <person name="Mayer K.F."/>
            <person name="Moreau H."/>
            <person name="Not F."/>
            <person name="Otillar R."/>
            <person name="Panaud O."/>
            <person name="Pangilinan J."/>
            <person name="Paulsen I."/>
            <person name="Piegu B."/>
            <person name="Poliakov A."/>
            <person name="Robbens S."/>
            <person name="Schmutz J."/>
            <person name="Toulza E."/>
            <person name="Wyss T."/>
            <person name="Zelensky A."/>
            <person name="Zhou K."/>
            <person name="Armbrust E.V."/>
            <person name="Bhattacharya D."/>
            <person name="Goodenough U.W."/>
            <person name="Van de Peer Y."/>
            <person name="Grigoriev I.V."/>
        </authorList>
    </citation>
    <scope>NUCLEOTIDE SEQUENCE [LARGE SCALE GENOMIC DNA]</scope>
    <source>
        <strain evidence="8">RCC299 / NOUM17</strain>
    </source>
</reference>
<dbReference type="GO" id="GO:0003723">
    <property type="term" value="F:RNA binding"/>
    <property type="evidence" value="ECO:0007669"/>
    <property type="project" value="InterPro"/>
</dbReference>
<dbReference type="GO" id="GO:0005840">
    <property type="term" value="C:ribosome"/>
    <property type="evidence" value="ECO:0007669"/>
    <property type="project" value="UniProtKB-KW"/>
</dbReference>